<feature type="non-terminal residue" evidence="1">
    <location>
        <position position="144"/>
    </location>
</feature>
<comment type="caution">
    <text evidence="1">The sequence shown here is derived from an EMBL/GenBank/DDBJ whole genome shotgun (WGS) entry which is preliminary data.</text>
</comment>
<accession>A0ACA9MXZ3</accession>
<feature type="non-terminal residue" evidence="1">
    <location>
        <position position="1"/>
    </location>
</feature>
<gene>
    <name evidence="1" type="ORF">SCALOS_LOCUS7468</name>
</gene>
<organism evidence="1 2">
    <name type="scientific">Scutellospora calospora</name>
    <dbReference type="NCBI Taxonomy" id="85575"/>
    <lineage>
        <taxon>Eukaryota</taxon>
        <taxon>Fungi</taxon>
        <taxon>Fungi incertae sedis</taxon>
        <taxon>Mucoromycota</taxon>
        <taxon>Glomeromycotina</taxon>
        <taxon>Glomeromycetes</taxon>
        <taxon>Diversisporales</taxon>
        <taxon>Gigasporaceae</taxon>
        <taxon>Scutellospora</taxon>
    </lineage>
</organism>
<keyword evidence="2" id="KW-1185">Reference proteome</keyword>
<evidence type="ECO:0000313" key="1">
    <source>
        <dbReference type="EMBL" id="CAG8615903.1"/>
    </source>
</evidence>
<dbReference type="EMBL" id="CAJVPM010016779">
    <property type="protein sequence ID" value="CAG8615903.1"/>
    <property type="molecule type" value="Genomic_DNA"/>
</dbReference>
<proteinExistence type="predicted"/>
<name>A0ACA9MXZ3_9GLOM</name>
<evidence type="ECO:0000313" key="2">
    <source>
        <dbReference type="Proteomes" id="UP000789860"/>
    </source>
</evidence>
<sequence>QELEKEKTNIPQETEKNKNNENKTTDEGTYDIMQNNTDVTKTTDTRIKSTNESLLEISTIEETTSASSSSTQGICIDKHSKNSTTEEQQDTSRTNKNNNTHSSVLKRTEDTILNTENSNMRENSETQNADLTSNSTANKETIQE</sequence>
<protein>
    <submittedName>
        <fullName evidence="1">9348_t:CDS:1</fullName>
    </submittedName>
</protein>
<reference evidence="1" key="1">
    <citation type="submission" date="2021-06" db="EMBL/GenBank/DDBJ databases">
        <authorList>
            <person name="Kallberg Y."/>
            <person name="Tangrot J."/>
            <person name="Rosling A."/>
        </authorList>
    </citation>
    <scope>NUCLEOTIDE SEQUENCE</scope>
    <source>
        <strain evidence="1">AU212A</strain>
    </source>
</reference>
<dbReference type="Proteomes" id="UP000789860">
    <property type="component" value="Unassembled WGS sequence"/>
</dbReference>